<proteinExistence type="predicted"/>
<feature type="region of interest" description="Disordered" evidence="1">
    <location>
        <begin position="1"/>
        <end position="74"/>
    </location>
</feature>
<dbReference type="OMA" id="LFELEHY"/>
<dbReference type="VEuPathDB" id="FungiDB:ATCC64974_88080"/>
<feature type="compositionally biased region" description="Polar residues" evidence="1">
    <location>
        <begin position="1"/>
        <end position="31"/>
    </location>
</feature>
<dbReference type="VEuPathDB" id="FungiDB:M747DRAFT_246728"/>
<reference evidence="3" key="1">
    <citation type="journal article" date="2016" name="Genome Announc.">
        <title>Draft genome sequence of Aspergillus niger strain An76.</title>
        <authorList>
            <person name="Gong W."/>
            <person name="Cheng Z."/>
            <person name="Zhang H."/>
            <person name="Liu L."/>
            <person name="Gao P."/>
            <person name="Wang L."/>
        </authorList>
    </citation>
    <scope>NUCLEOTIDE SEQUENCE [LARGE SCALE GENOMIC DNA]</scope>
    <source>
        <strain evidence="3">An76</strain>
    </source>
</reference>
<name>A0A100IIV7_ASPNG</name>
<evidence type="ECO:0000313" key="2">
    <source>
        <dbReference type="EMBL" id="GAQ42054.1"/>
    </source>
</evidence>
<feature type="compositionally biased region" description="Low complexity" evidence="1">
    <location>
        <begin position="511"/>
        <end position="535"/>
    </location>
</feature>
<dbReference type="Proteomes" id="UP000068243">
    <property type="component" value="Unassembled WGS sequence"/>
</dbReference>
<feature type="compositionally biased region" description="Gly residues" evidence="1">
    <location>
        <begin position="536"/>
        <end position="559"/>
    </location>
</feature>
<sequence>MVKSNTSYKQTHQPHCTTMAHTPKNASQPHQKASAKRVKRELKSQHTSPPQVSQPACHANPLPLKGGMAKTKKSAARRRQRKLFSQKYWDEHPRIHLTYSALMEFRHREGKIRWGNGRDETPPLKTDCKSVEDFARRGGPDLTHLCDYQHRNNRNREFDVPKLSMPAIYDMNLEGYLNHNGVEKRLGREREPFNIGDIRRIMMQNRSDLDNFGPGAARGIGNMCRQYKTNSNVLPGIYLNLFGARYDSTTRHTDGPLEGTITALKKHFYNMDPIVPHMISARPDLVDGADPKALVGQVKEESSGSEPVWSGKRGIGQGKDKATGKGKGVDKSTDQKGDQPTIHTELEGYITPYHLLEGAKEDKEDPDKMILPNFFLYNICKHDDRLAGERAALHSGALGARALFELEHYGKDYIEFSGKAHTFVAVLATTHMTIYAIHAIPPQEEGRKMDFQITAIKAFKLSDRNLGQDELVAVVKNGVTALRNLREEAHRHRQRLIRKANGDDGDDDDSNNGNSSQSYSESGGSTRAGSSTGTGSNSGGEGNGGDGGNDGDGGDGGDGQKQYDGSMENGSVKADRKQTLSGSATERKTGANAGVSLLESMYKLVGRRARP</sequence>
<dbReference type="EMBL" id="BCMY01000007">
    <property type="protein sequence ID" value="GAQ42054.1"/>
    <property type="molecule type" value="Genomic_DNA"/>
</dbReference>
<feature type="region of interest" description="Disordered" evidence="1">
    <location>
        <begin position="497"/>
        <end position="595"/>
    </location>
</feature>
<organism evidence="2 3">
    <name type="scientific">Aspergillus niger</name>
    <dbReference type="NCBI Taxonomy" id="5061"/>
    <lineage>
        <taxon>Eukaryota</taxon>
        <taxon>Fungi</taxon>
        <taxon>Dikarya</taxon>
        <taxon>Ascomycota</taxon>
        <taxon>Pezizomycotina</taxon>
        <taxon>Eurotiomycetes</taxon>
        <taxon>Eurotiomycetidae</taxon>
        <taxon>Eurotiales</taxon>
        <taxon>Aspergillaceae</taxon>
        <taxon>Aspergillus</taxon>
        <taxon>Aspergillus subgen. Circumdati</taxon>
    </lineage>
</organism>
<gene>
    <name evidence="2" type="ORF">ABL_04715</name>
</gene>
<feature type="compositionally biased region" description="Polar residues" evidence="1">
    <location>
        <begin position="45"/>
        <end position="54"/>
    </location>
</feature>
<dbReference type="VEuPathDB" id="FungiDB:ASPNIDRAFT2_1095991"/>
<evidence type="ECO:0000313" key="3">
    <source>
        <dbReference type="Proteomes" id="UP000068243"/>
    </source>
</evidence>
<accession>A0A100IIV7</accession>
<dbReference type="VEuPathDB" id="FungiDB:An11g01360"/>
<protein>
    <submittedName>
        <fullName evidence="2">Uncharacterized protein</fullName>
    </submittedName>
</protein>
<evidence type="ECO:0000256" key="1">
    <source>
        <dbReference type="SAM" id="MobiDB-lite"/>
    </source>
</evidence>
<dbReference type="OrthoDB" id="5393196at2759"/>
<feature type="compositionally biased region" description="Basic and acidic residues" evidence="1">
    <location>
        <begin position="318"/>
        <end position="337"/>
    </location>
</feature>
<comment type="caution">
    <text evidence="2">The sequence shown here is derived from an EMBL/GenBank/DDBJ whole genome shotgun (WGS) entry which is preliminary data.</text>
</comment>
<dbReference type="AlphaFoldDB" id="A0A100IIV7"/>
<feature type="region of interest" description="Disordered" evidence="1">
    <location>
        <begin position="298"/>
        <end position="340"/>
    </location>
</feature>